<protein>
    <recommendedName>
        <fullName evidence="4">F-box domain-containing protein</fullName>
    </recommendedName>
</protein>
<organism evidence="2 3">
    <name type="scientific">Favolaschia claudopus</name>
    <dbReference type="NCBI Taxonomy" id="2862362"/>
    <lineage>
        <taxon>Eukaryota</taxon>
        <taxon>Fungi</taxon>
        <taxon>Dikarya</taxon>
        <taxon>Basidiomycota</taxon>
        <taxon>Agaricomycotina</taxon>
        <taxon>Agaricomycetes</taxon>
        <taxon>Agaricomycetidae</taxon>
        <taxon>Agaricales</taxon>
        <taxon>Marasmiineae</taxon>
        <taxon>Mycenaceae</taxon>
        <taxon>Favolaschia</taxon>
    </lineage>
</organism>
<dbReference type="SUPFAM" id="SSF52047">
    <property type="entry name" value="RNI-like"/>
    <property type="match status" value="1"/>
</dbReference>
<dbReference type="Proteomes" id="UP001362999">
    <property type="component" value="Unassembled WGS sequence"/>
</dbReference>
<gene>
    <name evidence="2" type="ORF">R3P38DRAFT_3214929</name>
</gene>
<dbReference type="EMBL" id="JAWWNJ010000077">
    <property type="protein sequence ID" value="KAK7006002.1"/>
    <property type="molecule type" value="Genomic_DNA"/>
</dbReference>
<feature type="compositionally biased region" description="Low complexity" evidence="1">
    <location>
        <begin position="311"/>
        <end position="323"/>
    </location>
</feature>
<evidence type="ECO:0008006" key="4">
    <source>
        <dbReference type="Google" id="ProtNLM"/>
    </source>
</evidence>
<sequence length="473" mass="53702">MRLYDAEDFHPYPRANISLEIVRLLVGDRRTCRFTKPLPDLPLELWLEIFQWSTYVYGATTIGGMDPFILQRSPRDIMGANTPIVSMRTKCALVLVCRSWRRIAIQILYQHIVIRSPSRAALILQVLRDSYSDKSNYGYWTRHIEVFTHARGSSDIRFLQTLFRIFQYCPRLRMLSATWRVVIPREFLTAVSTLYGQTLQGLNWDEQKHSLEKTHASLDFLASYRSLRILDLRNFVGDSILDREGLSTATLPSLNHIILSTRGYNIAVATSLDLPALHTLTIQSLIGTDKNNLIALLLARHGASLTTVHLPSPSSGSPETEPSQLRSPSQHIPPSLFLTPNVCPNLDTISFGSNSPPYTYEPTSLEPHAHPSLRRIALLSVRADALYPSKGPNETQTHLRSFTRRAYPQLEMVRTAGFLVDADSDTLTRDVFIWWTQRFERDGVDLQDGEGVVWMYGDDVEENVKPPKSLVVL</sequence>
<evidence type="ECO:0000313" key="2">
    <source>
        <dbReference type="EMBL" id="KAK7006002.1"/>
    </source>
</evidence>
<comment type="caution">
    <text evidence="2">The sequence shown here is derived from an EMBL/GenBank/DDBJ whole genome shotgun (WGS) entry which is preliminary data.</text>
</comment>
<feature type="region of interest" description="Disordered" evidence="1">
    <location>
        <begin position="308"/>
        <end position="331"/>
    </location>
</feature>
<evidence type="ECO:0000256" key="1">
    <source>
        <dbReference type="SAM" id="MobiDB-lite"/>
    </source>
</evidence>
<dbReference type="AlphaFoldDB" id="A0AAW0AAX6"/>
<keyword evidence="3" id="KW-1185">Reference proteome</keyword>
<accession>A0AAW0AAX6</accession>
<name>A0AAW0AAX6_9AGAR</name>
<reference evidence="2 3" key="1">
    <citation type="journal article" date="2024" name="J Genomics">
        <title>Draft genome sequencing and assembly of Favolaschia claudopus CIRM-BRFM 2984 isolated from oak limbs.</title>
        <authorList>
            <person name="Navarro D."/>
            <person name="Drula E."/>
            <person name="Chaduli D."/>
            <person name="Cazenave R."/>
            <person name="Ahrendt S."/>
            <person name="Wang J."/>
            <person name="Lipzen A."/>
            <person name="Daum C."/>
            <person name="Barry K."/>
            <person name="Grigoriev I.V."/>
            <person name="Favel A."/>
            <person name="Rosso M.N."/>
            <person name="Martin F."/>
        </authorList>
    </citation>
    <scope>NUCLEOTIDE SEQUENCE [LARGE SCALE GENOMIC DNA]</scope>
    <source>
        <strain evidence="2 3">CIRM-BRFM 2984</strain>
    </source>
</reference>
<evidence type="ECO:0000313" key="3">
    <source>
        <dbReference type="Proteomes" id="UP001362999"/>
    </source>
</evidence>
<proteinExistence type="predicted"/>